<keyword evidence="2" id="KW-1185">Reference proteome</keyword>
<dbReference type="EMBL" id="CP040428">
    <property type="protein sequence ID" value="QCT20846.1"/>
    <property type="molecule type" value="Genomic_DNA"/>
</dbReference>
<dbReference type="Proteomes" id="UP000302163">
    <property type="component" value="Chromosome"/>
</dbReference>
<name>A0A4P8YLF0_9ENTR</name>
<organism evidence="1 2">
    <name type="scientific">Jejubacter calystegiae</name>
    <dbReference type="NCBI Taxonomy" id="2579935"/>
    <lineage>
        <taxon>Bacteria</taxon>
        <taxon>Pseudomonadati</taxon>
        <taxon>Pseudomonadota</taxon>
        <taxon>Gammaproteobacteria</taxon>
        <taxon>Enterobacterales</taxon>
        <taxon>Enterobacteriaceae</taxon>
        <taxon>Jejubacter</taxon>
    </lineage>
</organism>
<evidence type="ECO:0000313" key="2">
    <source>
        <dbReference type="Proteomes" id="UP000302163"/>
    </source>
</evidence>
<evidence type="ECO:0000313" key="1">
    <source>
        <dbReference type="EMBL" id="QCT20846.1"/>
    </source>
</evidence>
<dbReference type="OrthoDB" id="6456465at2"/>
<dbReference type="AlphaFoldDB" id="A0A4P8YLF0"/>
<gene>
    <name evidence="1" type="ORF">FEM41_14925</name>
</gene>
<dbReference type="RefSeq" id="WP_138096835.1">
    <property type="nucleotide sequence ID" value="NZ_CP040428.1"/>
</dbReference>
<proteinExistence type="predicted"/>
<sequence length="119" mass="13411">MDKETRKQIEQDLDNELTKMLSVVTVDKFHSFLTDRGLIRGLTCRMCGSDDIGVPLMSFLGGTPFLNYSKVDGGGPPHSLYNYEYRLPCNNCGFVHSFAVYPVLKWIEEQEGNGAKSDR</sequence>
<dbReference type="KEGG" id="izh:FEM41_14925"/>
<accession>A0A4P8YLF0</accession>
<reference evidence="1 2" key="1">
    <citation type="submission" date="2019-05" db="EMBL/GenBank/DDBJ databases">
        <title>Complete genome sequence of Izhakiella calystegiae KSNA2, an endophyte isolated from beach morning glory (Calystegia soldanella).</title>
        <authorList>
            <person name="Jiang L."/>
            <person name="Jeong J.C."/>
            <person name="Kim C.Y."/>
            <person name="Kim D.H."/>
            <person name="Kim S.W."/>
            <person name="Lee j."/>
        </authorList>
    </citation>
    <scope>NUCLEOTIDE SEQUENCE [LARGE SCALE GENOMIC DNA]</scope>
    <source>
        <strain evidence="1 2">KSNA2</strain>
    </source>
</reference>
<protein>
    <submittedName>
        <fullName evidence="1">Uncharacterized protein</fullName>
    </submittedName>
</protein>